<dbReference type="EMBL" id="CM037624">
    <property type="protein sequence ID" value="KAH8011445.1"/>
    <property type="molecule type" value="Genomic_DNA"/>
</dbReference>
<gene>
    <name evidence="1" type="ORF">K3G42_022652</name>
</gene>
<reference evidence="1" key="1">
    <citation type="submission" date="2021-08" db="EMBL/GenBank/DDBJ databases">
        <title>The first chromosome-level gecko genome reveals the dynamic sex chromosomes of Neotropical dwarf geckos (Sphaerodactylidae: Sphaerodactylus).</title>
        <authorList>
            <person name="Pinto B.J."/>
            <person name="Keating S.E."/>
            <person name="Gamble T."/>
        </authorList>
    </citation>
    <scope>NUCLEOTIDE SEQUENCE</scope>
    <source>
        <strain evidence="1">TG3544</strain>
    </source>
</reference>
<proteinExistence type="predicted"/>
<dbReference type="Proteomes" id="UP000827872">
    <property type="component" value="Linkage Group LG11"/>
</dbReference>
<sequence length="267" mass="30883">MSATSLEETIYNLLPVEEKEPYLPPRYTSTFRRSVKREFWGQTKASGKTMGVPKLQLPTPKDFLQKYSKTPKLPKRRKKPQGSKKTPVLSVPQRTDHPLMGIQSKKDFIAANAAQAIVQVAKKPTRACIDVRKGDRFLIDDSGLVQKYLKKQDFGAVPRYLVRRNKAAEMAKEESDNYIKATLRQKAPKRVSREERENVLAGLRRNWEEINQAFQSMSVSVDTIPRKLHREKLETQMKQLEHDIGTLEKHKVIYIDGHQDPCPRYWP</sequence>
<comment type="caution">
    <text evidence="1">The sequence shown here is derived from an EMBL/GenBank/DDBJ whole genome shotgun (WGS) entry which is preliminary data.</text>
</comment>
<keyword evidence="2" id="KW-1185">Reference proteome</keyword>
<evidence type="ECO:0000313" key="2">
    <source>
        <dbReference type="Proteomes" id="UP000827872"/>
    </source>
</evidence>
<evidence type="ECO:0000313" key="1">
    <source>
        <dbReference type="EMBL" id="KAH8011445.1"/>
    </source>
</evidence>
<protein>
    <submittedName>
        <fullName evidence="1">Uncharacterized protein</fullName>
    </submittedName>
</protein>
<accession>A0ACB8FW03</accession>
<organism evidence="1 2">
    <name type="scientific">Sphaerodactylus townsendi</name>
    <dbReference type="NCBI Taxonomy" id="933632"/>
    <lineage>
        <taxon>Eukaryota</taxon>
        <taxon>Metazoa</taxon>
        <taxon>Chordata</taxon>
        <taxon>Craniata</taxon>
        <taxon>Vertebrata</taxon>
        <taxon>Euteleostomi</taxon>
        <taxon>Lepidosauria</taxon>
        <taxon>Squamata</taxon>
        <taxon>Bifurcata</taxon>
        <taxon>Gekkota</taxon>
        <taxon>Sphaerodactylidae</taxon>
        <taxon>Sphaerodactylus</taxon>
    </lineage>
</organism>
<name>A0ACB8FW03_9SAUR</name>